<accession>A0A8X7C2B4</accession>
<keyword evidence="1" id="KW-0548">Nucleotidyltransferase</keyword>
<dbReference type="OrthoDB" id="6437115at2759"/>
<organism evidence="1 2">
    <name type="scientific">Trichonephila inaurata madagascariensis</name>
    <dbReference type="NCBI Taxonomy" id="2747483"/>
    <lineage>
        <taxon>Eukaryota</taxon>
        <taxon>Metazoa</taxon>
        <taxon>Ecdysozoa</taxon>
        <taxon>Arthropoda</taxon>
        <taxon>Chelicerata</taxon>
        <taxon>Arachnida</taxon>
        <taxon>Araneae</taxon>
        <taxon>Araneomorphae</taxon>
        <taxon>Entelegynae</taxon>
        <taxon>Araneoidea</taxon>
        <taxon>Nephilidae</taxon>
        <taxon>Trichonephila</taxon>
        <taxon>Trichonephila inaurata</taxon>
    </lineage>
</organism>
<evidence type="ECO:0000313" key="2">
    <source>
        <dbReference type="Proteomes" id="UP000886998"/>
    </source>
</evidence>
<keyword evidence="1" id="KW-0695">RNA-directed DNA polymerase</keyword>
<dbReference type="Proteomes" id="UP000886998">
    <property type="component" value="Unassembled WGS sequence"/>
</dbReference>
<name>A0A8X7C2B4_9ARAC</name>
<gene>
    <name evidence="1" type="primary">X-element ORF2</name>
    <name evidence="1" type="ORF">TNIN_386691</name>
</gene>
<keyword evidence="1" id="KW-0808">Transferase</keyword>
<reference evidence="1" key="1">
    <citation type="submission" date="2020-08" db="EMBL/GenBank/DDBJ databases">
        <title>Multicomponent nature underlies the extraordinary mechanical properties of spider dragline silk.</title>
        <authorList>
            <person name="Kono N."/>
            <person name="Nakamura H."/>
            <person name="Mori M."/>
            <person name="Yoshida Y."/>
            <person name="Ohtoshi R."/>
            <person name="Malay A.D."/>
            <person name="Moran D.A.P."/>
            <person name="Tomita M."/>
            <person name="Numata K."/>
            <person name="Arakawa K."/>
        </authorList>
    </citation>
    <scope>NUCLEOTIDE SEQUENCE</scope>
</reference>
<evidence type="ECO:0000313" key="1">
    <source>
        <dbReference type="EMBL" id="GFY52800.1"/>
    </source>
</evidence>
<protein>
    <submittedName>
        <fullName evidence="1">Probable RNA-directed DNA polymerase from transposon X-element</fullName>
    </submittedName>
</protein>
<proteinExistence type="predicted"/>
<dbReference type="GO" id="GO:0003964">
    <property type="term" value="F:RNA-directed DNA polymerase activity"/>
    <property type="evidence" value="ECO:0007669"/>
    <property type="project" value="UniProtKB-KW"/>
</dbReference>
<sequence length="175" mass="20608">MPPKLKLFNEPINWTYETKYLGLILNNNMTYEPHFKEIMNKYWTKHFSHRTAWKKSKLSLKNRIFIYKTLLRPMLTYACAIWASAGNNHINALQRLQNKVLRVIARAPRYIPRAVLHEELCVEPVHTLIAILSSNFHASIPHHSNPTINRQNYFRSLLPSTHRMPHRAANIIPSF</sequence>
<comment type="caution">
    <text evidence="1">The sequence shown here is derived from an EMBL/GenBank/DDBJ whole genome shotgun (WGS) entry which is preliminary data.</text>
</comment>
<keyword evidence="2" id="KW-1185">Reference proteome</keyword>
<dbReference type="AlphaFoldDB" id="A0A8X7C2B4"/>
<dbReference type="EMBL" id="BMAV01008914">
    <property type="protein sequence ID" value="GFY52800.1"/>
    <property type="molecule type" value="Genomic_DNA"/>
</dbReference>